<gene>
    <name evidence="9" type="ORF">K8W01_08730</name>
</gene>
<evidence type="ECO:0000256" key="3">
    <source>
        <dbReference type="ARBA" id="ARBA00022475"/>
    </source>
</evidence>
<evidence type="ECO:0000313" key="9">
    <source>
        <dbReference type="EMBL" id="HJE23728.1"/>
    </source>
</evidence>
<evidence type="ECO:0000313" key="10">
    <source>
        <dbReference type="Proteomes" id="UP000742631"/>
    </source>
</evidence>
<feature type="transmembrane region" description="Helical" evidence="7">
    <location>
        <begin position="215"/>
        <end position="235"/>
    </location>
</feature>
<dbReference type="Proteomes" id="UP000742631">
    <property type="component" value="Unassembled WGS sequence"/>
</dbReference>
<reference evidence="9" key="1">
    <citation type="journal article" date="2021" name="PeerJ">
        <title>Extensive microbial diversity within the chicken gut microbiome revealed by metagenomics and culture.</title>
        <authorList>
            <person name="Gilroy R."/>
            <person name="Ravi A."/>
            <person name="Getino M."/>
            <person name="Pursley I."/>
            <person name="Horton D.L."/>
            <person name="Alikhan N.F."/>
            <person name="Baker D."/>
            <person name="Gharbi K."/>
            <person name="Hall N."/>
            <person name="Watson M."/>
            <person name="Adriaenssens E.M."/>
            <person name="Foster-Nyarko E."/>
            <person name="Jarju S."/>
            <person name="Secka A."/>
            <person name="Antonio M."/>
            <person name="Oren A."/>
            <person name="Chaudhuri R.R."/>
            <person name="La Ragione R."/>
            <person name="Hildebrand F."/>
            <person name="Pallen M.J."/>
        </authorList>
    </citation>
    <scope>NUCLEOTIDE SEQUENCE</scope>
    <source>
        <strain evidence="9">316</strain>
    </source>
</reference>
<dbReference type="InterPro" id="IPR050366">
    <property type="entry name" value="BP-dependent_transpt_permease"/>
</dbReference>
<dbReference type="InterPro" id="IPR035906">
    <property type="entry name" value="MetI-like_sf"/>
</dbReference>
<dbReference type="Gene3D" id="1.10.3720.10">
    <property type="entry name" value="MetI-like"/>
    <property type="match status" value="1"/>
</dbReference>
<reference evidence="9" key="2">
    <citation type="submission" date="2021-09" db="EMBL/GenBank/DDBJ databases">
        <authorList>
            <person name="Gilroy R."/>
        </authorList>
    </citation>
    <scope>NUCLEOTIDE SEQUENCE</scope>
    <source>
        <strain evidence="9">316</strain>
    </source>
</reference>
<organism evidence="9 10">
    <name type="scientific">Methylorubrum populi</name>
    <dbReference type="NCBI Taxonomy" id="223967"/>
    <lineage>
        <taxon>Bacteria</taxon>
        <taxon>Pseudomonadati</taxon>
        <taxon>Pseudomonadota</taxon>
        <taxon>Alphaproteobacteria</taxon>
        <taxon>Hyphomicrobiales</taxon>
        <taxon>Methylobacteriaceae</taxon>
        <taxon>Methylorubrum</taxon>
    </lineage>
</organism>
<evidence type="ECO:0000256" key="5">
    <source>
        <dbReference type="ARBA" id="ARBA00022989"/>
    </source>
</evidence>
<evidence type="ECO:0000259" key="8">
    <source>
        <dbReference type="PROSITE" id="PS50928"/>
    </source>
</evidence>
<comment type="subcellular location">
    <subcellularLocation>
        <location evidence="1 7">Cell membrane</location>
        <topology evidence="1 7">Multi-pass membrane protein</topology>
    </subcellularLocation>
</comment>
<feature type="domain" description="ABC transmembrane type-1" evidence="8">
    <location>
        <begin position="108"/>
        <end position="297"/>
    </location>
</feature>
<comment type="similarity">
    <text evidence="7">Belongs to the binding-protein-dependent transport system permease family.</text>
</comment>
<dbReference type="EMBL" id="DYYG01000028">
    <property type="protein sequence ID" value="HJE23728.1"/>
    <property type="molecule type" value="Genomic_DNA"/>
</dbReference>
<keyword evidence="5 7" id="KW-1133">Transmembrane helix</keyword>
<dbReference type="AlphaFoldDB" id="A0A921E2F7"/>
<evidence type="ECO:0000256" key="6">
    <source>
        <dbReference type="ARBA" id="ARBA00023136"/>
    </source>
</evidence>
<accession>A0A921E2F7</accession>
<dbReference type="SUPFAM" id="SSF161098">
    <property type="entry name" value="MetI-like"/>
    <property type="match status" value="1"/>
</dbReference>
<feature type="transmembrane region" description="Helical" evidence="7">
    <location>
        <begin position="276"/>
        <end position="300"/>
    </location>
</feature>
<dbReference type="Pfam" id="PF00528">
    <property type="entry name" value="BPD_transp_1"/>
    <property type="match status" value="1"/>
</dbReference>
<keyword evidence="2 7" id="KW-0813">Transport</keyword>
<dbReference type="PROSITE" id="PS50928">
    <property type="entry name" value="ABC_TM1"/>
    <property type="match status" value="1"/>
</dbReference>
<sequence length="311" mass="33250">MDAVETSLALPPPHADTAEARLMSRSIGRRILGQATGSTGFKIGLALVLILALAAALYPELSGIDPVKMDVRARLLPPLFLGEKWSWAHPLGTDQIGRDMLVRSLVGLRTSFLIGVASVALTLLIGCALGTVAGYFGGRTDTVVMRITDAQLSIPMIILAIAVLGVSRPTIPAIILVLGLSNWPVYARVMRSVVMAERGREYVRAAQVSGATHPRIILTLLVPLLLPPLLFTSVLDVARMMIFESTLGFLGLGVQPPTPTFGNIIADGRKYLLNAWWIATMPGLFLCLTLTSINLIGAAFERARNTIHGGA</sequence>
<keyword evidence="6 7" id="KW-0472">Membrane</keyword>
<keyword evidence="3" id="KW-1003">Cell membrane</keyword>
<dbReference type="InterPro" id="IPR000515">
    <property type="entry name" value="MetI-like"/>
</dbReference>
<dbReference type="CDD" id="cd06261">
    <property type="entry name" value="TM_PBP2"/>
    <property type="match status" value="1"/>
</dbReference>
<evidence type="ECO:0000256" key="1">
    <source>
        <dbReference type="ARBA" id="ARBA00004651"/>
    </source>
</evidence>
<dbReference type="PANTHER" id="PTHR43386:SF25">
    <property type="entry name" value="PEPTIDE ABC TRANSPORTER PERMEASE PROTEIN"/>
    <property type="match status" value="1"/>
</dbReference>
<evidence type="ECO:0000256" key="2">
    <source>
        <dbReference type="ARBA" id="ARBA00022448"/>
    </source>
</evidence>
<comment type="caution">
    <text evidence="9">The sequence shown here is derived from an EMBL/GenBank/DDBJ whole genome shotgun (WGS) entry which is preliminary data.</text>
</comment>
<keyword evidence="4 7" id="KW-0812">Transmembrane</keyword>
<proteinExistence type="inferred from homology"/>
<dbReference type="GO" id="GO:0055085">
    <property type="term" value="P:transmembrane transport"/>
    <property type="evidence" value="ECO:0007669"/>
    <property type="project" value="InterPro"/>
</dbReference>
<protein>
    <submittedName>
        <fullName evidence="9">ABC transporter permease</fullName>
    </submittedName>
</protein>
<dbReference type="GO" id="GO:0005886">
    <property type="term" value="C:plasma membrane"/>
    <property type="evidence" value="ECO:0007669"/>
    <property type="project" value="UniProtKB-SubCell"/>
</dbReference>
<feature type="transmembrane region" description="Helical" evidence="7">
    <location>
        <begin position="112"/>
        <end position="138"/>
    </location>
</feature>
<name>A0A921E2F7_9HYPH</name>
<evidence type="ECO:0000256" key="4">
    <source>
        <dbReference type="ARBA" id="ARBA00022692"/>
    </source>
</evidence>
<evidence type="ECO:0000256" key="7">
    <source>
        <dbReference type="RuleBase" id="RU363032"/>
    </source>
</evidence>
<feature type="transmembrane region" description="Helical" evidence="7">
    <location>
        <begin position="31"/>
        <end position="58"/>
    </location>
</feature>
<dbReference type="PANTHER" id="PTHR43386">
    <property type="entry name" value="OLIGOPEPTIDE TRANSPORT SYSTEM PERMEASE PROTEIN APPC"/>
    <property type="match status" value="1"/>
</dbReference>